<reference evidence="2" key="1">
    <citation type="submission" date="2023-06" db="EMBL/GenBank/DDBJ databases">
        <title>Genome-scale phylogeny and comparative genomics of the fungal order Sordariales.</title>
        <authorList>
            <consortium name="Lawrence Berkeley National Laboratory"/>
            <person name="Hensen N."/>
            <person name="Bonometti L."/>
            <person name="Westerberg I."/>
            <person name="Brannstrom I.O."/>
            <person name="Guillou S."/>
            <person name="Cros-Aarteil S."/>
            <person name="Calhoun S."/>
            <person name="Haridas S."/>
            <person name="Kuo A."/>
            <person name="Mondo S."/>
            <person name="Pangilinan J."/>
            <person name="Riley R."/>
            <person name="Labutti K."/>
            <person name="Andreopoulos B."/>
            <person name="Lipzen A."/>
            <person name="Chen C."/>
            <person name="Yanf M."/>
            <person name="Daum C."/>
            <person name="Ng V."/>
            <person name="Clum A."/>
            <person name="Steindorff A."/>
            <person name="Ohm R."/>
            <person name="Martin F."/>
            <person name="Silar P."/>
            <person name="Natvig D."/>
            <person name="Lalanne C."/>
            <person name="Gautier V."/>
            <person name="Ament-Velasquez S.L."/>
            <person name="Kruys A."/>
            <person name="Hutchinson M.I."/>
            <person name="Powell A.J."/>
            <person name="Barry K."/>
            <person name="Miller A.N."/>
            <person name="Grigoriev I.V."/>
            <person name="Debuchy R."/>
            <person name="Gladieux P."/>
            <person name="Thoren M.H."/>
            <person name="Johannesson H."/>
        </authorList>
    </citation>
    <scope>NUCLEOTIDE SEQUENCE</scope>
    <source>
        <strain evidence="2">SMH2532-1</strain>
    </source>
</reference>
<dbReference type="Pfam" id="PF01425">
    <property type="entry name" value="Amidase"/>
    <property type="match status" value="1"/>
</dbReference>
<protein>
    <submittedName>
        <fullName evidence="2">Amidase</fullName>
    </submittedName>
</protein>
<dbReference type="InterPro" id="IPR036928">
    <property type="entry name" value="AS_sf"/>
</dbReference>
<gene>
    <name evidence="2" type="ORF">B0T16DRAFT_453611</name>
</gene>
<dbReference type="Gene3D" id="3.90.1300.10">
    <property type="entry name" value="Amidase signature (AS) domain"/>
    <property type="match status" value="1"/>
</dbReference>
<evidence type="ECO:0000259" key="1">
    <source>
        <dbReference type="Pfam" id="PF01425"/>
    </source>
</evidence>
<dbReference type="AlphaFoldDB" id="A0AA39YEL9"/>
<dbReference type="Proteomes" id="UP001174936">
    <property type="component" value="Unassembled WGS sequence"/>
</dbReference>
<comment type="caution">
    <text evidence="2">The sequence shown here is derived from an EMBL/GenBank/DDBJ whole genome shotgun (WGS) entry which is preliminary data.</text>
</comment>
<evidence type="ECO:0000313" key="2">
    <source>
        <dbReference type="EMBL" id="KAK0651108.1"/>
    </source>
</evidence>
<dbReference type="InterPro" id="IPR023631">
    <property type="entry name" value="Amidase_dom"/>
</dbReference>
<dbReference type="PANTHER" id="PTHR42678">
    <property type="entry name" value="AMIDASE"/>
    <property type="match status" value="1"/>
</dbReference>
<proteinExistence type="predicted"/>
<dbReference type="PANTHER" id="PTHR42678:SF34">
    <property type="entry name" value="OS04G0183300 PROTEIN"/>
    <property type="match status" value="1"/>
</dbReference>
<sequence length="538" mass="58353">MTTQHADAGETQFAGLDELDLDDLLYGLQKGFMTSEDLVKTYLARIAEVNDKVRAVGCLNPDAVALAVERDEQRRGGKILGQLHGIPVLVKDTFATVDKMDTTAGSYALVGAKYHRAATIIKRLEAAGAIILGKANMTEWGMARTAACRHGWSAVHGQALGGFVEDQDPHGSSSGNAIAASMNLAAANIGGETCGSIIIPASRNAVVGLKPTVGLTSRAGLVPINSEWDTAGPMTRWVKDSARILQVIAGKDELDPATQDIPFDTIPDYVASCSVDGCQGMRIAVLRTGWWSLTEDAEYRSAFEDAVKVLGQLGAVIVDDVRFDRWAPDAEISAIFCQVLLKEAFEDFFGNLKVNPHNIRTISDLVEFTKRTPEEQYERLGAEGFEKARDVVGSSKCEVFLECKSKLEDLGDDLARLLDYTSCDVLLAPPMAQLPLSLGRLPAISVPMGYYRSSVFEMQGWRGGRERAANTPFGILFTGRRFSEEKLIACAYAFEQATMEVNVAPGKLLVKPSTDITELLNHEALLADNSDRESEITP</sequence>
<feature type="domain" description="Amidase" evidence="1">
    <location>
        <begin position="37"/>
        <end position="487"/>
    </location>
</feature>
<dbReference type="SUPFAM" id="SSF75304">
    <property type="entry name" value="Amidase signature (AS) enzymes"/>
    <property type="match status" value="1"/>
</dbReference>
<keyword evidence="3" id="KW-1185">Reference proteome</keyword>
<name>A0AA39YEL9_9PEZI</name>
<organism evidence="2 3">
    <name type="scientific">Cercophora newfieldiana</name>
    <dbReference type="NCBI Taxonomy" id="92897"/>
    <lineage>
        <taxon>Eukaryota</taxon>
        <taxon>Fungi</taxon>
        <taxon>Dikarya</taxon>
        <taxon>Ascomycota</taxon>
        <taxon>Pezizomycotina</taxon>
        <taxon>Sordariomycetes</taxon>
        <taxon>Sordariomycetidae</taxon>
        <taxon>Sordariales</taxon>
        <taxon>Lasiosphaeriaceae</taxon>
        <taxon>Cercophora</taxon>
    </lineage>
</organism>
<accession>A0AA39YEL9</accession>
<dbReference type="EMBL" id="JAULSV010000002">
    <property type="protein sequence ID" value="KAK0651108.1"/>
    <property type="molecule type" value="Genomic_DNA"/>
</dbReference>
<evidence type="ECO:0000313" key="3">
    <source>
        <dbReference type="Proteomes" id="UP001174936"/>
    </source>
</evidence>